<dbReference type="GO" id="GO:0008270">
    <property type="term" value="F:zinc ion binding"/>
    <property type="evidence" value="ECO:0007669"/>
    <property type="project" value="UniProtKB-KW"/>
</dbReference>
<dbReference type="CDD" id="cd15492">
    <property type="entry name" value="PHD_BRPF_JADE_like"/>
    <property type="match status" value="1"/>
</dbReference>
<dbReference type="PROSITE" id="PS01359">
    <property type="entry name" value="ZF_PHD_1"/>
    <property type="match status" value="1"/>
</dbReference>
<dbReference type="PROSITE" id="PS51805">
    <property type="entry name" value="EPHD"/>
    <property type="match status" value="1"/>
</dbReference>
<dbReference type="PANTHER" id="PTHR13793">
    <property type="entry name" value="PHD FINGER PROTEINS"/>
    <property type="match status" value="1"/>
</dbReference>
<evidence type="ECO:0000256" key="1">
    <source>
        <dbReference type="ARBA" id="ARBA00022723"/>
    </source>
</evidence>
<dbReference type="InterPro" id="IPR001965">
    <property type="entry name" value="Znf_PHD"/>
</dbReference>
<keyword evidence="4" id="KW-1185">Reference proteome</keyword>
<dbReference type="GO" id="GO:0006357">
    <property type="term" value="P:regulation of transcription by RNA polymerase II"/>
    <property type="evidence" value="ECO:0000318"/>
    <property type="project" value="GO_Central"/>
</dbReference>
<dbReference type="RefSeq" id="XP_018813132.1">
    <property type="nucleotide sequence ID" value="XM_018957587.2"/>
</dbReference>
<dbReference type="Pfam" id="PF00628">
    <property type="entry name" value="PHD"/>
    <property type="match status" value="1"/>
</dbReference>
<dbReference type="InterPro" id="IPR034732">
    <property type="entry name" value="EPHD"/>
</dbReference>
<organism evidence="4 5">
    <name type="scientific">Juglans regia</name>
    <name type="common">English walnut</name>
    <dbReference type="NCBI Taxonomy" id="51240"/>
    <lineage>
        <taxon>Eukaryota</taxon>
        <taxon>Viridiplantae</taxon>
        <taxon>Streptophyta</taxon>
        <taxon>Embryophyta</taxon>
        <taxon>Tracheophyta</taxon>
        <taxon>Spermatophyta</taxon>
        <taxon>Magnoliopsida</taxon>
        <taxon>eudicotyledons</taxon>
        <taxon>Gunneridae</taxon>
        <taxon>Pentapetalae</taxon>
        <taxon>rosids</taxon>
        <taxon>fabids</taxon>
        <taxon>Fagales</taxon>
        <taxon>Juglandaceae</taxon>
        <taxon>Juglans</taxon>
    </lineage>
</organism>
<dbReference type="InterPro" id="IPR013083">
    <property type="entry name" value="Znf_RING/FYVE/PHD"/>
</dbReference>
<keyword evidence="3" id="KW-0862">Zinc</keyword>
<dbReference type="SMART" id="SM00249">
    <property type="entry name" value="PHD"/>
    <property type="match status" value="2"/>
</dbReference>
<dbReference type="InterPro" id="IPR011011">
    <property type="entry name" value="Znf_FYVE_PHD"/>
</dbReference>
<sequence length="367" mass="40855">MDKSATLLCQQTNPRDHMDSKFQGLPPLKRFRLMQLQEEGRQHQLQQGDTAVFSSRLPAKKRKESRDSPLFFAEHVAATNSPSTYSLPAKKRVWALQPDFIPDKPFSPPFDLNVEYKQGLAFEEEAEAVKKEGTPLVNVTDQSLPNTSQKENEDAVDAVNDSCEGDDDDDGIICAICQSTDGDPSDPIVLCDGCDLMVHASCYGNPLVKSIPEGDWFCAQCLISSSETEKYEKSSSCCLCPTNGGASKPTVDGRWAHIVCALLVPEVFFRDAEGREEIDCSKVPKKRWEDKCYLCKSTSGCAVQCSEPSCPLAFHVTCGLKEDLCIEYREGRKRGAIVAGFCKNHTVLWRKQQQTGKFKIVAREEHK</sequence>
<evidence type="ECO:0000256" key="2">
    <source>
        <dbReference type="ARBA" id="ARBA00022771"/>
    </source>
</evidence>
<dbReference type="KEGG" id="jre:108985327"/>
<evidence type="ECO:0000256" key="3">
    <source>
        <dbReference type="ARBA" id="ARBA00022833"/>
    </source>
</evidence>
<dbReference type="Gene3D" id="3.30.40.10">
    <property type="entry name" value="Zinc/RING finger domain, C3HC4 (zinc finger)"/>
    <property type="match status" value="2"/>
</dbReference>
<dbReference type="OrthoDB" id="20839at2759"/>
<dbReference type="CDD" id="cd15571">
    <property type="entry name" value="ePHD"/>
    <property type="match status" value="1"/>
</dbReference>
<dbReference type="PANTHER" id="PTHR13793:SF148">
    <property type="entry name" value="RING_FYVE_PHD ZINC FINGER SUPERFAMILY PROTEIN"/>
    <property type="match status" value="1"/>
</dbReference>
<dbReference type="Gramene" id="Jr09_12910_p1">
    <property type="protein sequence ID" value="cds.Jr09_12910_p1"/>
    <property type="gene ID" value="Jr09_12910"/>
</dbReference>
<dbReference type="Proteomes" id="UP000235220">
    <property type="component" value="Chromosome 9"/>
</dbReference>
<name>A0A2I4E160_JUGRE</name>
<evidence type="ECO:0000313" key="4">
    <source>
        <dbReference type="Proteomes" id="UP000235220"/>
    </source>
</evidence>
<keyword evidence="1" id="KW-0479">Metal-binding</keyword>
<dbReference type="GO" id="GO:0005634">
    <property type="term" value="C:nucleus"/>
    <property type="evidence" value="ECO:0007669"/>
    <property type="project" value="UniProtKB-ARBA"/>
</dbReference>
<dbReference type="GeneID" id="108985327"/>
<dbReference type="STRING" id="51240.A0A2I4E160"/>
<dbReference type="InterPro" id="IPR019787">
    <property type="entry name" value="Znf_PHD-finger"/>
</dbReference>
<evidence type="ECO:0000313" key="5">
    <source>
        <dbReference type="RefSeq" id="XP_018813132.1"/>
    </source>
</evidence>
<proteinExistence type="predicted"/>
<dbReference type="FunCoup" id="A0A2I4E160">
    <property type="interactions" value="86"/>
</dbReference>
<gene>
    <name evidence="5" type="primary">LOC108985327</name>
</gene>
<accession>A0A2I4E160</accession>
<dbReference type="SUPFAM" id="SSF57903">
    <property type="entry name" value="FYVE/PHD zinc finger"/>
    <property type="match status" value="1"/>
</dbReference>
<dbReference type="InterPro" id="IPR019786">
    <property type="entry name" value="Zinc_finger_PHD-type_CS"/>
</dbReference>
<reference evidence="5" key="1">
    <citation type="submission" date="2025-08" db="UniProtKB">
        <authorList>
            <consortium name="RefSeq"/>
        </authorList>
    </citation>
    <scope>IDENTIFICATION</scope>
    <source>
        <tissue evidence="5">Leaves</tissue>
    </source>
</reference>
<dbReference type="Pfam" id="PF13832">
    <property type="entry name" value="zf-HC5HC2H_2"/>
    <property type="match status" value="1"/>
</dbReference>
<dbReference type="InterPro" id="IPR050701">
    <property type="entry name" value="Histone_Mod_Regulator"/>
</dbReference>
<dbReference type="PROSITE" id="PS50016">
    <property type="entry name" value="ZF_PHD_2"/>
    <property type="match status" value="1"/>
</dbReference>
<dbReference type="AlphaFoldDB" id="A0A2I4E160"/>
<protein>
    <submittedName>
        <fullName evidence="5">Protein Jade-1-like</fullName>
    </submittedName>
</protein>
<keyword evidence="2" id="KW-0863">Zinc-finger</keyword>